<evidence type="ECO:0000313" key="3">
    <source>
        <dbReference type="Proteomes" id="UP000238034"/>
    </source>
</evidence>
<dbReference type="InterPro" id="IPR011440">
    <property type="entry name" value="DUF1543"/>
</dbReference>
<feature type="domain" description="DUF1543" evidence="1">
    <location>
        <begin position="23"/>
        <end position="74"/>
    </location>
</feature>
<accession>A0A2T0U3X0</accession>
<dbReference type="OrthoDB" id="850243at2"/>
<evidence type="ECO:0000313" key="2">
    <source>
        <dbReference type="EMBL" id="PRY52558.1"/>
    </source>
</evidence>
<dbReference type="EMBL" id="PVTH01000005">
    <property type="protein sequence ID" value="PRY52558.1"/>
    <property type="molecule type" value="Genomic_DNA"/>
</dbReference>
<proteinExistence type="predicted"/>
<protein>
    <submittedName>
        <fullName evidence="2">Uncharacterized protein DUF1543</fullName>
    </submittedName>
</protein>
<dbReference type="RefSeq" id="WP_106292987.1">
    <property type="nucleotide sequence ID" value="NZ_PVTH01000005.1"/>
</dbReference>
<evidence type="ECO:0000259" key="1">
    <source>
        <dbReference type="Pfam" id="PF07566"/>
    </source>
</evidence>
<organism evidence="2 3">
    <name type="scientific">Arcticibacter pallidicorallinus</name>
    <dbReference type="NCBI Taxonomy" id="1259464"/>
    <lineage>
        <taxon>Bacteria</taxon>
        <taxon>Pseudomonadati</taxon>
        <taxon>Bacteroidota</taxon>
        <taxon>Sphingobacteriia</taxon>
        <taxon>Sphingobacteriales</taxon>
        <taxon>Sphingobacteriaceae</taxon>
        <taxon>Arcticibacter</taxon>
    </lineage>
</organism>
<sequence>MNQNSESTLHLYMLLLGGKPKGRHTEQHDIFFAIGDSLKALVPDINLFWPEAKGELHIDAWREVKQVGAYSIEVVPRAAISRGQDTDHLFFVNLGGYQKGLFDEPHFKVLTVQKNMAAATKEAKNTSFYRETQFPGANSHIDDKYGLDVDDIYDVEEILPLYQREKYALKITERNSEIQDEYHLGYFKLNKLP</sequence>
<dbReference type="Proteomes" id="UP000238034">
    <property type="component" value="Unassembled WGS sequence"/>
</dbReference>
<dbReference type="Gene3D" id="3.10.20.10">
    <property type="match status" value="2"/>
</dbReference>
<name>A0A2T0U3X0_9SPHI</name>
<gene>
    <name evidence="2" type="ORF">B0I27_10524</name>
</gene>
<comment type="caution">
    <text evidence="2">The sequence shown here is derived from an EMBL/GenBank/DDBJ whole genome shotgun (WGS) entry which is preliminary data.</text>
</comment>
<dbReference type="Pfam" id="PF07566">
    <property type="entry name" value="DUF1543"/>
    <property type="match status" value="1"/>
</dbReference>
<reference evidence="2 3" key="1">
    <citation type="submission" date="2018-03" db="EMBL/GenBank/DDBJ databases">
        <title>Genomic Encyclopedia of Type Strains, Phase III (KMG-III): the genomes of soil and plant-associated and newly described type strains.</title>
        <authorList>
            <person name="Whitman W."/>
        </authorList>
    </citation>
    <scope>NUCLEOTIDE SEQUENCE [LARGE SCALE GENOMIC DNA]</scope>
    <source>
        <strain evidence="2 3">CGMCC 1.9313</strain>
    </source>
</reference>
<dbReference type="AlphaFoldDB" id="A0A2T0U3X0"/>
<keyword evidence="3" id="KW-1185">Reference proteome</keyword>